<proteinExistence type="predicted"/>
<evidence type="ECO:0000313" key="2">
    <source>
        <dbReference type="Proteomes" id="UP001256400"/>
    </source>
</evidence>
<dbReference type="AlphaFoldDB" id="A0AB38YVZ1"/>
<dbReference type="RefSeq" id="WP_310864763.1">
    <property type="nucleotide sequence ID" value="NZ_CP134206.1"/>
</dbReference>
<reference evidence="1" key="1">
    <citation type="submission" date="2023-09" db="EMBL/GenBank/DDBJ databases">
        <title>Acinetobacter soli.</title>
        <authorList>
            <person name="Kim B."/>
            <person name="Kim D."/>
            <person name="Park D."/>
        </authorList>
    </citation>
    <scope>NUCLEOTIDE SEQUENCE</scope>
    <source>
        <strain evidence="1">2023.05</strain>
    </source>
</reference>
<name>A0AB38YVZ1_9GAMM</name>
<evidence type="ECO:0000313" key="1">
    <source>
        <dbReference type="EMBL" id="WND05588.1"/>
    </source>
</evidence>
<accession>A0AB38YVZ1</accession>
<protein>
    <submittedName>
        <fullName evidence="1">Uncharacterized protein</fullName>
    </submittedName>
</protein>
<dbReference type="Proteomes" id="UP001256400">
    <property type="component" value="Chromosome"/>
</dbReference>
<organism evidence="1 2">
    <name type="scientific">Acinetobacter soli</name>
    <dbReference type="NCBI Taxonomy" id="487316"/>
    <lineage>
        <taxon>Bacteria</taxon>
        <taxon>Pseudomonadati</taxon>
        <taxon>Pseudomonadota</taxon>
        <taxon>Gammaproteobacteria</taxon>
        <taxon>Moraxellales</taxon>
        <taxon>Moraxellaceae</taxon>
        <taxon>Acinetobacter</taxon>
    </lineage>
</organism>
<gene>
    <name evidence="1" type="ORF">RHP80_15665</name>
</gene>
<dbReference type="EMBL" id="CP134206">
    <property type="protein sequence ID" value="WND05588.1"/>
    <property type="molecule type" value="Genomic_DNA"/>
</dbReference>
<sequence>MTKNISETQAGEFILDSFKDLNCKIKLEDYKNVMKIKIDGYDIFSITRKEFSTLEKLEKTIARIRKSLN</sequence>